<evidence type="ECO:0000256" key="3">
    <source>
        <dbReference type="ARBA" id="ARBA00012438"/>
    </source>
</evidence>
<evidence type="ECO:0000256" key="8">
    <source>
        <dbReference type="ARBA" id="ARBA00022741"/>
    </source>
</evidence>
<dbReference type="Pfam" id="PF00672">
    <property type="entry name" value="HAMP"/>
    <property type="match status" value="1"/>
</dbReference>
<dbReference type="InterPro" id="IPR003661">
    <property type="entry name" value="HisK_dim/P_dom"/>
</dbReference>
<dbReference type="SMART" id="SM00387">
    <property type="entry name" value="HATPase_c"/>
    <property type="match status" value="1"/>
</dbReference>
<dbReference type="Pfam" id="PF00512">
    <property type="entry name" value="HisKA"/>
    <property type="match status" value="1"/>
</dbReference>
<evidence type="ECO:0000256" key="12">
    <source>
        <dbReference type="ARBA" id="ARBA00023012"/>
    </source>
</evidence>
<keyword evidence="7 14" id="KW-0812">Transmembrane</keyword>
<gene>
    <name evidence="17" type="ORF">GCM10007425_11190</name>
</gene>
<evidence type="ECO:0000256" key="4">
    <source>
        <dbReference type="ARBA" id="ARBA00022475"/>
    </source>
</evidence>
<dbReference type="InterPro" id="IPR036097">
    <property type="entry name" value="HisK_dim/P_sf"/>
</dbReference>
<dbReference type="Gene3D" id="3.30.565.10">
    <property type="entry name" value="Histidine kinase-like ATPase, C-terminal domain"/>
    <property type="match status" value="1"/>
</dbReference>
<dbReference type="InterPro" id="IPR036890">
    <property type="entry name" value="HATPase_C_sf"/>
</dbReference>
<evidence type="ECO:0000259" key="15">
    <source>
        <dbReference type="PROSITE" id="PS50109"/>
    </source>
</evidence>
<dbReference type="EMBL" id="BMJT01000003">
    <property type="protein sequence ID" value="GGG18466.1"/>
    <property type="molecule type" value="Genomic_DNA"/>
</dbReference>
<dbReference type="CDD" id="cd00082">
    <property type="entry name" value="HisKA"/>
    <property type="match status" value="1"/>
</dbReference>
<evidence type="ECO:0000256" key="2">
    <source>
        <dbReference type="ARBA" id="ARBA00004651"/>
    </source>
</evidence>
<dbReference type="SUPFAM" id="SSF47384">
    <property type="entry name" value="Homodimeric domain of signal transducing histidine kinase"/>
    <property type="match status" value="1"/>
</dbReference>
<evidence type="ECO:0000313" key="18">
    <source>
        <dbReference type="Proteomes" id="UP000616608"/>
    </source>
</evidence>
<keyword evidence="6" id="KW-0808">Transferase</keyword>
<keyword evidence="5" id="KW-0597">Phosphoprotein</keyword>
<organism evidence="17 18">
    <name type="scientific">Lysinibacillus alkalisoli</name>
    <dbReference type="NCBI Taxonomy" id="1911548"/>
    <lineage>
        <taxon>Bacteria</taxon>
        <taxon>Bacillati</taxon>
        <taxon>Bacillota</taxon>
        <taxon>Bacilli</taxon>
        <taxon>Bacillales</taxon>
        <taxon>Bacillaceae</taxon>
        <taxon>Lysinibacillus</taxon>
    </lineage>
</organism>
<keyword evidence="10" id="KW-0067">ATP-binding</keyword>
<evidence type="ECO:0000256" key="10">
    <source>
        <dbReference type="ARBA" id="ARBA00022840"/>
    </source>
</evidence>
<evidence type="ECO:0000256" key="1">
    <source>
        <dbReference type="ARBA" id="ARBA00000085"/>
    </source>
</evidence>
<dbReference type="AlphaFoldDB" id="A0A917G1X1"/>
<evidence type="ECO:0000256" key="14">
    <source>
        <dbReference type="SAM" id="Phobius"/>
    </source>
</evidence>
<evidence type="ECO:0000256" key="9">
    <source>
        <dbReference type="ARBA" id="ARBA00022777"/>
    </source>
</evidence>
<dbReference type="InterPro" id="IPR004358">
    <property type="entry name" value="Sig_transdc_His_kin-like_C"/>
</dbReference>
<dbReference type="PANTHER" id="PTHR45528:SF1">
    <property type="entry name" value="SENSOR HISTIDINE KINASE CPXA"/>
    <property type="match status" value="1"/>
</dbReference>
<feature type="domain" description="Histidine kinase" evidence="15">
    <location>
        <begin position="245"/>
        <end position="476"/>
    </location>
</feature>
<dbReference type="Pfam" id="PF02518">
    <property type="entry name" value="HATPase_c"/>
    <property type="match status" value="1"/>
</dbReference>
<reference evidence="17" key="1">
    <citation type="journal article" date="2014" name="Int. J. Syst. Evol. Microbiol.">
        <title>Complete genome sequence of Corynebacterium casei LMG S-19264T (=DSM 44701T), isolated from a smear-ripened cheese.</title>
        <authorList>
            <consortium name="US DOE Joint Genome Institute (JGI-PGF)"/>
            <person name="Walter F."/>
            <person name="Albersmeier A."/>
            <person name="Kalinowski J."/>
            <person name="Ruckert C."/>
        </authorList>
    </citation>
    <scope>NUCLEOTIDE SEQUENCE</scope>
    <source>
        <strain evidence="17">CGMCC 1.15760</strain>
    </source>
</reference>
<evidence type="ECO:0000256" key="6">
    <source>
        <dbReference type="ARBA" id="ARBA00022679"/>
    </source>
</evidence>
<evidence type="ECO:0000259" key="16">
    <source>
        <dbReference type="PROSITE" id="PS50885"/>
    </source>
</evidence>
<dbReference type="Proteomes" id="UP000616608">
    <property type="component" value="Unassembled WGS sequence"/>
</dbReference>
<dbReference type="GO" id="GO:0000155">
    <property type="term" value="F:phosphorelay sensor kinase activity"/>
    <property type="evidence" value="ECO:0007669"/>
    <property type="project" value="InterPro"/>
</dbReference>
<keyword evidence="8" id="KW-0547">Nucleotide-binding</keyword>
<dbReference type="GO" id="GO:0005524">
    <property type="term" value="F:ATP binding"/>
    <property type="evidence" value="ECO:0007669"/>
    <property type="project" value="UniProtKB-KW"/>
</dbReference>
<sequence length="476" mass="55208">MKLRTWLLITYALAMILPLIAGYILFAWISHYNQQQTVDEVLLSKLELTTVERVVNDPALYQRQADRAKVEALVNDQRMIVLYDAEGRVLFNPSPLKLFESEGAQQKIYENLYQLKRNYKTYHYRAPVLVNRQVVGFYEVIFYRSDWQEGVANRTWLVVGIFSVIILSVFSAIFWLSNRKFTYRLQNLQQQMLAFGQGKVIDKPKTKPDEIGQLARSFYQMQNKIRDTQQSLREEQQQKQMMMASLSHDLKTPLTSIRAYTEAIQHNELSKQEQAEYTTIIIEKSQYMKQMLDDLTTYATLQSPQFMMDKVSVDGEEFFDMLLSDYETLCQERQLQLRTRNYARSIYEVNPKQMMRVMDNMMMNAIQHAELHIMALVAEQAQAIQEMPLSLHPYFEEELLYVVVQNDGTPIQEEVITQIFNPLYQADLARTKAGNRGNGLGLSITKQIIEKHGGTVQIVSNDVVGTVLICALPKGE</sequence>
<dbReference type="InterPro" id="IPR005467">
    <property type="entry name" value="His_kinase_dom"/>
</dbReference>
<evidence type="ECO:0000256" key="7">
    <source>
        <dbReference type="ARBA" id="ARBA00022692"/>
    </source>
</evidence>
<comment type="catalytic activity">
    <reaction evidence="1">
        <text>ATP + protein L-histidine = ADP + protein N-phospho-L-histidine.</text>
        <dbReference type="EC" id="2.7.13.3"/>
    </reaction>
</comment>
<feature type="domain" description="HAMP" evidence="16">
    <location>
        <begin position="179"/>
        <end position="230"/>
    </location>
</feature>
<proteinExistence type="predicted"/>
<dbReference type="SUPFAM" id="SSF55874">
    <property type="entry name" value="ATPase domain of HSP90 chaperone/DNA topoisomerase II/histidine kinase"/>
    <property type="match status" value="1"/>
</dbReference>
<dbReference type="Gene3D" id="1.10.287.130">
    <property type="match status" value="1"/>
</dbReference>
<dbReference type="CDD" id="cd00075">
    <property type="entry name" value="HATPase"/>
    <property type="match status" value="1"/>
</dbReference>
<dbReference type="SMART" id="SM00388">
    <property type="entry name" value="HisKA"/>
    <property type="match status" value="1"/>
</dbReference>
<keyword evidence="12" id="KW-0902">Two-component regulatory system</keyword>
<dbReference type="Gene3D" id="6.10.340.10">
    <property type="match status" value="1"/>
</dbReference>
<keyword evidence="11 14" id="KW-1133">Transmembrane helix</keyword>
<accession>A0A917G1X1</accession>
<keyword evidence="9 17" id="KW-0418">Kinase</keyword>
<evidence type="ECO:0000256" key="5">
    <source>
        <dbReference type="ARBA" id="ARBA00022553"/>
    </source>
</evidence>
<feature type="transmembrane region" description="Helical" evidence="14">
    <location>
        <begin position="7"/>
        <end position="29"/>
    </location>
</feature>
<dbReference type="PROSITE" id="PS50109">
    <property type="entry name" value="HIS_KIN"/>
    <property type="match status" value="1"/>
</dbReference>
<dbReference type="PROSITE" id="PS50885">
    <property type="entry name" value="HAMP"/>
    <property type="match status" value="1"/>
</dbReference>
<dbReference type="InterPro" id="IPR050398">
    <property type="entry name" value="HssS/ArlS-like"/>
</dbReference>
<reference evidence="17" key="2">
    <citation type="submission" date="2020-09" db="EMBL/GenBank/DDBJ databases">
        <authorList>
            <person name="Sun Q."/>
            <person name="Zhou Y."/>
        </authorList>
    </citation>
    <scope>NUCLEOTIDE SEQUENCE</scope>
    <source>
        <strain evidence="17">CGMCC 1.15760</strain>
    </source>
</reference>
<dbReference type="RefSeq" id="WP_188614045.1">
    <property type="nucleotide sequence ID" value="NZ_BMJT01000003.1"/>
</dbReference>
<dbReference type="SMART" id="SM00304">
    <property type="entry name" value="HAMP"/>
    <property type="match status" value="1"/>
</dbReference>
<keyword evidence="13 14" id="KW-0472">Membrane</keyword>
<evidence type="ECO:0000313" key="17">
    <source>
        <dbReference type="EMBL" id="GGG18466.1"/>
    </source>
</evidence>
<protein>
    <recommendedName>
        <fullName evidence="3">histidine kinase</fullName>
        <ecNumber evidence="3">2.7.13.3</ecNumber>
    </recommendedName>
</protein>
<dbReference type="InterPro" id="IPR003594">
    <property type="entry name" value="HATPase_dom"/>
</dbReference>
<comment type="subcellular location">
    <subcellularLocation>
        <location evidence="2">Cell membrane</location>
        <topology evidence="2">Multi-pass membrane protein</topology>
    </subcellularLocation>
</comment>
<dbReference type="GO" id="GO:0005886">
    <property type="term" value="C:plasma membrane"/>
    <property type="evidence" value="ECO:0007669"/>
    <property type="project" value="UniProtKB-SubCell"/>
</dbReference>
<comment type="caution">
    <text evidence="17">The sequence shown here is derived from an EMBL/GenBank/DDBJ whole genome shotgun (WGS) entry which is preliminary data.</text>
</comment>
<keyword evidence="18" id="KW-1185">Reference proteome</keyword>
<dbReference type="CDD" id="cd06225">
    <property type="entry name" value="HAMP"/>
    <property type="match status" value="1"/>
</dbReference>
<evidence type="ECO:0000256" key="13">
    <source>
        <dbReference type="ARBA" id="ARBA00023136"/>
    </source>
</evidence>
<evidence type="ECO:0000256" key="11">
    <source>
        <dbReference type="ARBA" id="ARBA00022989"/>
    </source>
</evidence>
<dbReference type="EC" id="2.7.13.3" evidence="3"/>
<dbReference type="PRINTS" id="PR00344">
    <property type="entry name" value="BCTRLSENSOR"/>
</dbReference>
<keyword evidence="4" id="KW-1003">Cell membrane</keyword>
<name>A0A917G1X1_9BACI</name>
<feature type="transmembrane region" description="Helical" evidence="14">
    <location>
        <begin position="156"/>
        <end position="176"/>
    </location>
</feature>
<dbReference type="InterPro" id="IPR003660">
    <property type="entry name" value="HAMP_dom"/>
</dbReference>
<dbReference type="PANTHER" id="PTHR45528">
    <property type="entry name" value="SENSOR HISTIDINE KINASE CPXA"/>
    <property type="match status" value="1"/>
</dbReference>